<dbReference type="AlphaFoldDB" id="A0A9P0QTC7"/>
<evidence type="ECO:0000256" key="2">
    <source>
        <dbReference type="ARBA" id="ARBA00018534"/>
    </source>
</evidence>
<evidence type="ECO:0000256" key="3">
    <source>
        <dbReference type="ARBA" id="ARBA00022729"/>
    </source>
</evidence>
<evidence type="ECO:0000256" key="1">
    <source>
        <dbReference type="ARBA" id="ARBA00010545"/>
    </source>
</evidence>
<name>A0A9P0QTC7_9ASCO</name>
<proteinExistence type="inferred from homology"/>
<keyword evidence="5" id="KW-1185">Reference proteome</keyword>
<dbReference type="CDD" id="cd23996">
    <property type="entry name" value="LCL2-like"/>
    <property type="match status" value="1"/>
</dbReference>
<dbReference type="InterPro" id="IPR034543">
    <property type="entry name" value="LCL2"/>
</dbReference>
<evidence type="ECO:0000313" key="4">
    <source>
        <dbReference type="EMBL" id="CAH2354371.1"/>
    </source>
</evidence>
<comment type="caution">
    <text evidence="4">The sequence shown here is derived from an EMBL/GenBank/DDBJ whole genome shotgun (WGS) entry which is preliminary data.</text>
</comment>
<dbReference type="EMBL" id="CAKXYY010000016">
    <property type="protein sequence ID" value="CAH2354371.1"/>
    <property type="molecule type" value="Genomic_DNA"/>
</dbReference>
<dbReference type="Proteomes" id="UP000837801">
    <property type="component" value="Unassembled WGS sequence"/>
</dbReference>
<gene>
    <name evidence="4" type="ORF">CLIB1423_16S01200</name>
</gene>
<organism evidence="4 5">
    <name type="scientific">[Candida] railenensis</name>
    <dbReference type="NCBI Taxonomy" id="45579"/>
    <lineage>
        <taxon>Eukaryota</taxon>
        <taxon>Fungi</taxon>
        <taxon>Dikarya</taxon>
        <taxon>Ascomycota</taxon>
        <taxon>Saccharomycotina</taxon>
        <taxon>Pichiomycetes</taxon>
        <taxon>Debaryomycetaceae</taxon>
        <taxon>Kurtzmaniella</taxon>
    </lineage>
</organism>
<comment type="similarity">
    <text evidence="1">Belongs to the LCL2 family.</text>
</comment>
<evidence type="ECO:0000313" key="5">
    <source>
        <dbReference type="Proteomes" id="UP000837801"/>
    </source>
</evidence>
<reference evidence="4" key="1">
    <citation type="submission" date="2022-03" db="EMBL/GenBank/DDBJ databases">
        <authorList>
            <person name="Legras J.-L."/>
            <person name="Devillers H."/>
            <person name="Grondin C."/>
        </authorList>
    </citation>
    <scope>NUCLEOTIDE SEQUENCE</scope>
    <source>
        <strain evidence="4">CLIB 1423</strain>
    </source>
</reference>
<dbReference type="OrthoDB" id="2234316at2759"/>
<sequence length="126" mass="14079">MILILPFLVGLANASIFDFFQNQFHTGGQQEQQPEDFEQKILNSQCSNYICPDTSACVSSPNDCPCAFPNSQLRCVLPDAKYMCISKPAGEVSYHYDDPNSNMDVDLQDDNVRDCGWVKRAYAGLV</sequence>
<keyword evidence="3" id="KW-0732">Signal</keyword>
<accession>A0A9P0QTC7</accession>
<dbReference type="PANTHER" id="PTHR38425:SF1">
    <property type="entry name" value="LONG CHRONOLOGICAL LIFESPAN PROTEIN 2"/>
    <property type="match status" value="1"/>
</dbReference>
<dbReference type="PANTHER" id="PTHR38425">
    <property type="entry name" value="LONG CHRONOLOGICAL LIFESPAN PROTEIN 2"/>
    <property type="match status" value="1"/>
</dbReference>
<dbReference type="GO" id="GO:0036503">
    <property type="term" value="P:ERAD pathway"/>
    <property type="evidence" value="ECO:0007669"/>
    <property type="project" value="TreeGrafter"/>
</dbReference>
<protein>
    <recommendedName>
        <fullName evidence="2">Long chronological lifespan protein 2</fullName>
    </recommendedName>
</protein>